<name>A0A558C4Q7_9BACT</name>
<dbReference type="OrthoDB" id="3177103at2"/>
<dbReference type="InterPro" id="IPR001173">
    <property type="entry name" value="Glyco_trans_2-like"/>
</dbReference>
<evidence type="ECO:0000259" key="1">
    <source>
        <dbReference type="Pfam" id="PF00535"/>
    </source>
</evidence>
<dbReference type="SUPFAM" id="SSF53448">
    <property type="entry name" value="Nucleotide-diphospho-sugar transferases"/>
    <property type="match status" value="1"/>
</dbReference>
<comment type="caution">
    <text evidence="2">The sequence shown here is derived from an EMBL/GenBank/DDBJ whole genome shotgun (WGS) entry which is preliminary data.</text>
</comment>
<dbReference type="AlphaFoldDB" id="A0A558C4Q7"/>
<dbReference type="Proteomes" id="UP000317624">
    <property type="component" value="Unassembled WGS sequence"/>
</dbReference>
<dbReference type="GO" id="GO:0016758">
    <property type="term" value="F:hexosyltransferase activity"/>
    <property type="evidence" value="ECO:0007669"/>
    <property type="project" value="UniProtKB-ARBA"/>
</dbReference>
<dbReference type="PANTHER" id="PTHR22916:SF3">
    <property type="entry name" value="UDP-GLCNAC:BETAGAL BETA-1,3-N-ACETYLGLUCOSAMINYLTRANSFERASE-LIKE PROTEIN 1"/>
    <property type="match status" value="1"/>
</dbReference>
<dbReference type="EMBL" id="VMRJ01000001">
    <property type="protein sequence ID" value="TVT43771.1"/>
    <property type="molecule type" value="Genomic_DNA"/>
</dbReference>
<dbReference type="Pfam" id="PF00535">
    <property type="entry name" value="Glycos_transf_2"/>
    <property type="match status" value="1"/>
</dbReference>
<proteinExistence type="predicted"/>
<dbReference type="PANTHER" id="PTHR22916">
    <property type="entry name" value="GLYCOSYLTRANSFERASE"/>
    <property type="match status" value="1"/>
</dbReference>
<reference evidence="2 3" key="1">
    <citation type="submission" date="2019-07" db="EMBL/GenBank/DDBJ databases">
        <title>Hymenobacter sp. straun FUR1 Genome sequencing and assembly.</title>
        <authorList>
            <person name="Chhetri G."/>
        </authorList>
    </citation>
    <scope>NUCLEOTIDE SEQUENCE [LARGE SCALE GENOMIC DNA]</scope>
    <source>
        <strain evidence="2 3">Fur1</strain>
    </source>
</reference>
<keyword evidence="2" id="KW-0808">Transferase</keyword>
<keyword evidence="3" id="KW-1185">Reference proteome</keyword>
<protein>
    <submittedName>
        <fullName evidence="2">Glycosyltransferase</fullName>
    </submittedName>
</protein>
<sequence length="304" mass="34866">MIPTYNCTTYLREALLSVLAQDMGEDRMQIEVVDDASTDGDVAALVAELGQGRVQYYQQPVNVGSLRNFETCINRARGYYVHLLHGDDRVVDGFYTKMTQLFEQHPQAGAAFSRYASINETGQRIYVPAPVDSEGILPNWLVRIAERQQIQYAAIAVRREVYEHLGSFYGTNYGEDWEMWVRIARYYPVAYAPEVLAEYRGHTSSISSAKARQGRIIQDLLLVMEAIQQHLPEKDKKLVATLSRKFYATLGIGVAYQVLRETQDWPSAQHHIKQALVMSRHPSVYYHLFKFHIKQLLHKLSLYS</sequence>
<organism evidence="2 3">
    <name type="scientific">Hymenobacter setariae</name>
    <dbReference type="NCBI Taxonomy" id="2594794"/>
    <lineage>
        <taxon>Bacteria</taxon>
        <taxon>Pseudomonadati</taxon>
        <taxon>Bacteroidota</taxon>
        <taxon>Cytophagia</taxon>
        <taxon>Cytophagales</taxon>
        <taxon>Hymenobacteraceae</taxon>
        <taxon>Hymenobacter</taxon>
    </lineage>
</organism>
<gene>
    <name evidence="2" type="ORF">FNT36_01565</name>
</gene>
<accession>A0A558C4Q7</accession>
<dbReference type="InterPro" id="IPR029044">
    <property type="entry name" value="Nucleotide-diphossugar_trans"/>
</dbReference>
<dbReference type="Gene3D" id="3.90.550.10">
    <property type="entry name" value="Spore Coat Polysaccharide Biosynthesis Protein SpsA, Chain A"/>
    <property type="match status" value="1"/>
</dbReference>
<evidence type="ECO:0000313" key="3">
    <source>
        <dbReference type="Proteomes" id="UP000317624"/>
    </source>
</evidence>
<feature type="domain" description="Glycosyltransferase 2-like" evidence="1">
    <location>
        <begin position="2"/>
        <end position="129"/>
    </location>
</feature>
<evidence type="ECO:0000313" key="2">
    <source>
        <dbReference type="EMBL" id="TVT43771.1"/>
    </source>
</evidence>